<name>A0A849PCC4_9BURK</name>
<comment type="similarity">
    <text evidence="1">Belongs to the SCO1/2 family.</text>
</comment>
<dbReference type="InterPro" id="IPR036249">
    <property type="entry name" value="Thioredoxin-like_sf"/>
</dbReference>
<dbReference type="PROSITE" id="PS51352">
    <property type="entry name" value="THIOREDOXIN_2"/>
    <property type="match status" value="1"/>
</dbReference>
<dbReference type="SUPFAM" id="SSF52833">
    <property type="entry name" value="Thioredoxin-like"/>
    <property type="match status" value="1"/>
</dbReference>
<dbReference type="AlphaFoldDB" id="A0A849PCC4"/>
<evidence type="ECO:0000256" key="3">
    <source>
        <dbReference type="PIRSR" id="PIRSR603782-1"/>
    </source>
</evidence>
<feature type="binding site" evidence="3">
    <location>
        <position position="70"/>
    </location>
    <ligand>
        <name>Cu cation</name>
        <dbReference type="ChEBI" id="CHEBI:23378"/>
    </ligand>
</feature>
<dbReference type="GO" id="GO:0046872">
    <property type="term" value="F:metal ion binding"/>
    <property type="evidence" value="ECO:0007669"/>
    <property type="project" value="UniProtKB-KW"/>
</dbReference>
<dbReference type="Gene3D" id="3.40.30.10">
    <property type="entry name" value="Glutaredoxin"/>
    <property type="match status" value="1"/>
</dbReference>
<evidence type="ECO:0000256" key="4">
    <source>
        <dbReference type="PIRSR" id="PIRSR603782-2"/>
    </source>
</evidence>
<proteinExistence type="inferred from homology"/>
<evidence type="ECO:0000313" key="8">
    <source>
        <dbReference type="Proteomes" id="UP000537862"/>
    </source>
</evidence>
<reference evidence="7 8" key="1">
    <citation type="submission" date="2020-05" db="EMBL/GenBank/DDBJ databases">
        <authorList>
            <person name="Niu N."/>
        </authorList>
    </citation>
    <scope>NUCLEOTIDE SEQUENCE [LARGE SCALE GENOMIC DNA]</scope>
    <source>
        <strain evidence="7 8">3340-03</strain>
    </source>
</reference>
<evidence type="ECO:0000256" key="2">
    <source>
        <dbReference type="ARBA" id="ARBA00023008"/>
    </source>
</evidence>
<keyword evidence="3" id="KW-0479">Metal-binding</keyword>
<accession>A0A849PCC4</accession>
<feature type="chain" id="PRO_5032885720" evidence="5">
    <location>
        <begin position="22"/>
        <end position="191"/>
    </location>
</feature>
<dbReference type="InterPro" id="IPR013766">
    <property type="entry name" value="Thioredoxin_domain"/>
</dbReference>
<dbReference type="Pfam" id="PF02630">
    <property type="entry name" value="SCO1-SenC"/>
    <property type="match status" value="1"/>
</dbReference>
<comment type="caution">
    <text evidence="7">The sequence shown here is derived from an EMBL/GenBank/DDBJ whole genome shotgun (WGS) entry which is preliminary data.</text>
</comment>
<dbReference type="PANTHER" id="PTHR12151">
    <property type="entry name" value="ELECTRON TRANSPORT PROTIN SCO1/SENC FAMILY MEMBER"/>
    <property type="match status" value="1"/>
</dbReference>
<keyword evidence="5" id="KW-0732">Signal</keyword>
<feature type="signal peptide" evidence="5">
    <location>
        <begin position="1"/>
        <end position="21"/>
    </location>
</feature>
<feature type="disulfide bond" description="Redox-active" evidence="4">
    <location>
        <begin position="66"/>
        <end position="70"/>
    </location>
</feature>
<feature type="domain" description="Thioredoxin" evidence="6">
    <location>
        <begin position="22"/>
        <end position="190"/>
    </location>
</feature>
<protein>
    <submittedName>
        <fullName evidence="7">SCO family protein</fullName>
    </submittedName>
</protein>
<evidence type="ECO:0000256" key="1">
    <source>
        <dbReference type="ARBA" id="ARBA00010996"/>
    </source>
</evidence>
<keyword evidence="2 3" id="KW-0186">Copper</keyword>
<dbReference type="RefSeq" id="WP_171681215.1">
    <property type="nucleotide sequence ID" value="NZ_JABGBN010000011.1"/>
</dbReference>
<sequence>MMKRFVLWLGLFLCLNGSSYAKLHGSSIEGTSLGRAWTAINTKGQVLSAEQMRGKLSLYFFGFTQCPDVCPTTLLSLSEMLTLLDEGEREQVRVVLVSIDPERDTPEILKAYLANFGADFEGLTGSSAQIKQLATSFKVFYRKTPLKNGTYTMEHSANLFLLDKKGNAKLFYYGDVKPESLASDIKTLLND</sequence>
<dbReference type="FunFam" id="3.40.30.10:FF:000013">
    <property type="entry name" value="Blast:Protein SCO1 homolog, mitochondrial"/>
    <property type="match status" value="1"/>
</dbReference>
<organism evidence="7 8">
    <name type="scientific">Pelistega suis</name>
    <dbReference type="NCBI Taxonomy" id="1631957"/>
    <lineage>
        <taxon>Bacteria</taxon>
        <taxon>Pseudomonadati</taxon>
        <taxon>Pseudomonadota</taxon>
        <taxon>Betaproteobacteria</taxon>
        <taxon>Burkholderiales</taxon>
        <taxon>Alcaligenaceae</taxon>
        <taxon>Pelistega</taxon>
    </lineage>
</organism>
<dbReference type="InterPro" id="IPR003782">
    <property type="entry name" value="SCO1/SenC"/>
</dbReference>
<dbReference type="EMBL" id="JABGBN010000011">
    <property type="protein sequence ID" value="NOL52527.1"/>
    <property type="molecule type" value="Genomic_DNA"/>
</dbReference>
<evidence type="ECO:0000259" key="6">
    <source>
        <dbReference type="PROSITE" id="PS51352"/>
    </source>
</evidence>
<feature type="binding site" evidence="3">
    <location>
        <position position="66"/>
    </location>
    <ligand>
        <name>Cu cation</name>
        <dbReference type="ChEBI" id="CHEBI:23378"/>
    </ligand>
</feature>
<gene>
    <name evidence="7" type="ORF">HKX39_10155</name>
</gene>
<evidence type="ECO:0000313" key="7">
    <source>
        <dbReference type="EMBL" id="NOL52527.1"/>
    </source>
</evidence>
<dbReference type="CDD" id="cd02968">
    <property type="entry name" value="SCO"/>
    <property type="match status" value="1"/>
</dbReference>
<keyword evidence="8" id="KW-1185">Reference proteome</keyword>
<evidence type="ECO:0000256" key="5">
    <source>
        <dbReference type="SAM" id="SignalP"/>
    </source>
</evidence>
<dbReference type="PANTHER" id="PTHR12151:SF25">
    <property type="entry name" value="LINALOOL DEHYDRATASE_ISOMERASE DOMAIN-CONTAINING PROTEIN"/>
    <property type="match status" value="1"/>
</dbReference>
<dbReference type="Proteomes" id="UP000537862">
    <property type="component" value="Unassembled WGS sequence"/>
</dbReference>
<keyword evidence="4" id="KW-1015">Disulfide bond</keyword>
<feature type="binding site" evidence="3">
    <location>
        <position position="155"/>
    </location>
    <ligand>
        <name>Cu cation</name>
        <dbReference type="ChEBI" id="CHEBI:23378"/>
    </ligand>
</feature>